<dbReference type="GO" id="GO:0005737">
    <property type="term" value="C:cytoplasm"/>
    <property type="evidence" value="ECO:0007669"/>
    <property type="project" value="TreeGrafter"/>
</dbReference>
<dbReference type="Gene3D" id="3.40.50.1240">
    <property type="entry name" value="Phosphoglycerate mutase-like"/>
    <property type="match status" value="1"/>
</dbReference>
<dbReference type="InterPro" id="IPR001345">
    <property type="entry name" value="PG/BPGM_mutase_AS"/>
</dbReference>
<dbReference type="PIRSF" id="PIRSF000709">
    <property type="entry name" value="6PFK_2-Ptase"/>
    <property type="match status" value="1"/>
</dbReference>
<reference evidence="3 4" key="1">
    <citation type="journal article" date="2007" name="Appl. Environ. Microbiol.">
        <title>Rhizobial factors required for stem nodule maturation and maintenance in Sesbania rostrata-Azorhizobium caulinodans ORS571 symbiosis.</title>
        <authorList>
            <person name="Suzuki S."/>
            <person name="Aono T."/>
            <person name="Lee KB."/>
            <person name="Suzuki T."/>
            <person name="Liu CT."/>
            <person name="Miwa H."/>
            <person name="Wakao S."/>
            <person name="Iki T."/>
            <person name="Oyaizu H."/>
        </authorList>
    </citation>
    <scope>NUCLEOTIDE SEQUENCE [LARGE SCALE GENOMIC DNA]</scope>
    <source>
        <strain evidence="4">ATCC 43989 / DSM 5975 / JCM 20966 / LMG 6465 / NBRC 14845 / NCIMB 13405 / ORS 571</strain>
    </source>
</reference>
<feature type="active site" description="Tele-phosphohistidine intermediate" evidence="1">
    <location>
        <position position="12"/>
    </location>
</feature>
<gene>
    <name evidence="3" type="ordered locus">AZC_1751</name>
</gene>
<dbReference type="PANTHER" id="PTHR48100:SF59">
    <property type="entry name" value="ADENOSYLCOBALAMIN_ALPHA-RIBAZOLE PHOSPHATASE"/>
    <property type="match status" value="1"/>
</dbReference>
<feature type="binding site" evidence="2">
    <location>
        <begin position="11"/>
        <end position="18"/>
    </location>
    <ligand>
        <name>substrate</name>
    </ligand>
</feature>
<dbReference type="PANTHER" id="PTHR48100">
    <property type="entry name" value="BROAD-SPECIFICITY PHOSPHATASE YOR283W-RELATED"/>
    <property type="match status" value="1"/>
</dbReference>
<dbReference type="RefSeq" id="WP_012170279.1">
    <property type="nucleotide sequence ID" value="NC_009937.1"/>
</dbReference>
<organism evidence="3 4">
    <name type="scientific">Azorhizobium caulinodans (strain ATCC 43989 / DSM 5975 / JCM 20966 / LMG 6465 / NBRC 14845 / NCIMB 13405 / ORS 571)</name>
    <dbReference type="NCBI Taxonomy" id="438753"/>
    <lineage>
        <taxon>Bacteria</taxon>
        <taxon>Pseudomonadati</taxon>
        <taxon>Pseudomonadota</taxon>
        <taxon>Alphaproteobacteria</taxon>
        <taxon>Hyphomicrobiales</taxon>
        <taxon>Xanthobacteraceae</taxon>
        <taxon>Azorhizobium</taxon>
    </lineage>
</organism>
<dbReference type="SUPFAM" id="SSF53254">
    <property type="entry name" value="Phosphoglycerate mutase-like"/>
    <property type="match status" value="1"/>
</dbReference>
<evidence type="ECO:0000313" key="4">
    <source>
        <dbReference type="Proteomes" id="UP000000270"/>
    </source>
</evidence>
<evidence type="ECO:0000313" key="3">
    <source>
        <dbReference type="EMBL" id="BAF87749.1"/>
    </source>
</evidence>
<dbReference type="SMART" id="SM00855">
    <property type="entry name" value="PGAM"/>
    <property type="match status" value="1"/>
</dbReference>
<feature type="active site" description="Proton donor/acceptor" evidence="1">
    <location>
        <position position="92"/>
    </location>
</feature>
<reference evidence="3 4" key="5">
    <citation type="journal article" date="2010" name="Appl. Environ. Microbiol.">
        <title>phrR-like gene praR of Azorhizobium caulinodans ORS571 is essential for symbiosis with Sesbania rostrata and is involved in expression of reb genes.</title>
        <authorList>
            <person name="Akiba N."/>
            <person name="Aono T."/>
            <person name="Toyazaki H."/>
            <person name="Sato S."/>
            <person name="Oyaizu H."/>
        </authorList>
    </citation>
    <scope>NUCLEOTIDE SEQUENCE [LARGE SCALE GENOMIC DNA]</scope>
    <source>
        <strain evidence="4">ATCC 43989 / DSM 5975 / JCM 20966 / LMG 6465 / NBRC 14845 / NCIMB 13405 / ORS 571</strain>
    </source>
</reference>
<dbReference type="InterPro" id="IPR050275">
    <property type="entry name" value="PGM_Phosphatase"/>
</dbReference>
<dbReference type="Pfam" id="PF00300">
    <property type="entry name" value="His_Phos_1"/>
    <property type="match status" value="1"/>
</dbReference>
<dbReference type="GO" id="GO:0016791">
    <property type="term" value="F:phosphatase activity"/>
    <property type="evidence" value="ECO:0007669"/>
    <property type="project" value="TreeGrafter"/>
</dbReference>
<reference evidence="3 4" key="3">
    <citation type="journal article" date="2008" name="BMC Genomics">
        <title>The genome of the versatile nitrogen fixer Azorhizobium caulinodans ORS571.</title>
        <authorList>
            <person name="Lee KB."/>
            <person name="Backer P.D."/>
            <person name="Aono T."/>
            <person name="Liu CT."/>
            <person name="Suzuki S."/>
            <person name="Suzuki T."/>
            <person name="Kaneko T."/>
            <person name="Yamada M."/>
            <person name="Tabata S."/>
            <person name="Kupfer D.M."/>
            <person name="Najar F.Z."/>
            <person name="Wiley G.B."/>
            <person name="Roe B."/>
            <person name="Binnewies T.T."/>
            <person name="Ussery D.W."/>
            <person name="D'Haeze W."/>
            <person name="Herder J.D."/>
            <person name="Gevers D."/>
            <person name="Vereecke D."/>
            <person name="Holsters M."/>
            <person name="Oyaizu H."/>
        </authorList>
    </citation>
    <scope>NUCLEOTIDE SEQUENCE [LARGE SCALE GENOMIC DNA]</scope>
    <source>
        <strain evidence="4">ATCC 43989 / DSM 5975 / JCM 20966 / LMG 6465 / NBRC 14845 / NCIMB 13405 / ORS 571</strain>
    </source>
</reference>
<name>A8I4N0_AZOC5</name>
<evidence type="ECO:0000256" key="1">
    <source>
        <dbReference type="PIRSR" id="PIRSR613078-1"/>
    </source>
</evidence>
<sequence length="196" mass="21462">MTGRRRLFLVRHGETDWNVAGRLQGRRDIPLNSLGRAQAARVGRVLPQLAGEASGLHFVSSPLGRALETMRILRTTMNLPASDFAHDPQLAELSFGQWEGMTWPEIRRRDTEGVRTRERDPWSFVPPEGESYAGLAHRAGAAIDRIKGDGVVVTHGGVIRALLHARAGMPANEAAVVPIRQGAIYVLSDGAFEVKD</sequence>
<dbReference type="PROSITE" id="PS00175">
    <property type="entry name" value="PG_MUTASE"/>
    <property type="match status" value="1"/>
</dbReference>
<dbReference type="HOGENOM" id="CLU_033323_9_1_5"/>
<dbReference type="STRING" id="438753.AZC_1751"/>
<keyword evidence="4" id="KW-1185">Reference proteome</keyword>
<proteinExistence type="predicted"/>
<protein>
    <submittedName>
        <fullName evidence="3">Phosphoglycerate mutase</fullName>
    </submittedName>
</protein>
<dbReference type="InterPro" id="IPR013078">
    <property type="entry name" value="His_Pase_superF_clade-1"/>
</dbReference>
<evidence type="ECO:0000256" key="2">
    <source>
        <dbReference type="PIRSR" id="PIRSR613078-2"/>
    </source>
</evidence>
<feature type="binding site" evidence="2">
    <location>
        <position position="65"/>
    </location>
    <ligand>
        <name>substrate</name>
    </ligand>
</feature>
<dbReference type="eggNOG" id="COG0406">
    <property type="taxonomic scope" value="Bacteria"/>
</dbReference>
<reference evidence="3 4" key="4">
    <citation type="journal article" date="2009" name="Appl. Environ. Microbiol.">
        <title>Comparative genome-wide transcriptional profiling of Azorhizobium caulinodans ORS571 grown under free-living and symbiotic conditions.</title>
        <authorList>
            <person name="Tsukada S."/>
            <person name="Aono T."/>
            <person name="Akiba N."/>
            <person name="Lee KB."/>
            <person name="Liu CT."/>
            <person name="Toyazaki H."/>
            <person name="Oyaizu H."/>
        </authorList>
    </citation>
    <scope>NUCLEOTIDE SEQUENCE [LARGE SCALE GENOMIC DNA]</scope>
    <source>
        <strain evidence="4">ATCC 43989 / DSM 5975 / JCM 20966 / LMG 6465 / NBRC 14845 / NCIMB 13405 / ORS 571</strain>
    </source>
</reference>
<dbReference type="Proteomes" id="UP000000270">
    <property type="component" value="Chromosome"/>
</dbReference>
<reference evidence="3 4" key="6">
    <citation type="journal article" date="2011" name="Appl. Environ. Microbiol.">
        <title>Involvement of the azorhizobial chromosome partition gene (parA) in the onset of bacteroid differentiation during Sesbania rostrata stem nodule development.</title>
        <authorList>
            <person name="Liu CT."/>
            <person name="Lee KB."/>
            <person name="Wang YS."/>
            <person name="Peng MH."/>
            <person name="Lee KT."/>
            <person name="Suzuki S."/>
            <person name="Suzuki T."/>
            <person name="Oyaizu H."/>
        </authorList>
    </citation>
    <scope>NUCLEOTIDE SEQUENCE [LARGE SCALE GENOMIC DNA]</scope>
    <source>
        <strain evidence="4">ATCC 43989 / DSM 5975 / JCM 20966 / LMG 6465 / NBRC 14845 / NCIMB 13405 / ORS 571</strain>
    </source>
</reference>
<dbReference type="CDD" id="cd07067">
    <property type="entry name" value="HP_PGM_like"/>
    <property type="match status" value="1"/>
</dbReference>
<dbReference type="InterPro" id="IPR029033">
    <property type="entry name" value="His_PPase_superfam"/>
</dbReference>
<reference evidence="4" key="2">
    <citation type="submission" date="2007-04" db="EMBL/GenBank/DDBJ databases">
        <title>Complete genome sequence of the nitrogen-fixing bacterium Azorhizobium caulinodans ORS571.</title>
        <authorList>
            <person name="Lee K.B."/>
            <person name="Backer P.D."/>
            <person name="Aono T."/>
            <person name="Liu C.T."/>
            <person name="Suzuki S."/>
            <person name="Suzuki T."/>
            <person name="Kaneko T."/>
            <person name="Yamada M."/>
            <person name="Tabata S."/>
            <person name="Kupfer D.M."/>
            <person name="Najar F.Z."/>
            <person name="Wiley G.B."/>
            <person name="Roe B."/>
            <person name="Binnewies T."/>
            <person name="Ussery D."/>
            <person name="Vereecke D."/>
            <person name="Gevers D."/>
            <person name="Holsters M."/>
            <person name="Oyaizu H."/>
        </authorList>
    </citation>
    <scope>NUCLEOTIDE SEQUENCE [LARGE SCALE GENOMIC DNA]</scope>
    <source>
        <strain evidence="4">ATCC 43989 / DSM 5975 / JCM 20966 / LMG 6465 / NBRC 14845 / NCIMB 13405 / ORS 571</strain>
    </source>
</reference>
<dbReference type="EMBL" id="AP009384">
    <property type="protein sequence ID" value="BAF87749.1"/>
    <property type="molecule type" value="Genomic_DNA"/>
</dbReference>
<dbReference type="KEGG" id="azc:AZC_1751"/>
<accession>A8I4N0</accession>
<dbReference type="AlphaFoldDB" id="A8I4N0"/>